<feature type="compositionally biased region" description="Low complexity" evidence="2">
    <location>
        <begin position="147"/>
        <end position="160"/>
    </location>
</feature>
<feature type="domain" description="Myb-like" evidence="3">
    <location>
        <begin position="168"/>
        <end position="223"/>
    </location>
</feature>
<dbReference type="PROSITE" id="PS51294">
    <property type="entry name" value="HTH_MYB"/>
    <property type="match status" value="1"/>
</dbReference>
<protein>
    <submittedName>
        <fullName evidence="5">Telomere-associated protein 1</fullName>
    </submittedName>
</protein>
<dbReference type="OrthoDB" id="608866at2759"/>
<dbReference type="Gene3D" id="1.10.10.60">
    <property type="entry name" value="Homeodomain-like"/>
    <property type="match status" value="1"/>
</dbReference>
<dbReference type="PROSITE" id="PS50090">
    <property type="entry name" value="MYB_LIKE"/>
    <property type="match status" value="1"/>
</dbReference>
<dbReference type="EMBL" id="CP134185">
    <property type="protein sequence ID" value="WPA98106.1"/>
    <property type="molecule type" value="Genomic_DNA"/>
</dbReference>
<keyword evidence="8" id="KW-1185">Reference proteome</keyword>
<dbReference type="PANTHER" id="PTHR46734:SF1">
    <property type="entry name" value="TELOMERIC REPEAT-BINDING FACTOR 1"/>
    <property type="match status" value="1"/>
</dbReference>
<accession>A0A2G5HZF4</accession>
<organism evidence="5 7">
    <name type="scientific">Cercospora beticola</name>
    <name type="common">Sugarbeet leaf spot fungus</name>
    <dbReference type="NCBI Taxonomy" id="122368"/>
    <lineage>
        <taxon>Eukaryota</taxon>
        <taxon>Fungi</taxon>
        <taxon>Dikarya</taxon>
        <taxon>Ascomycota</taxon>
        <taxon>Pezizomycotina</taxon>
        <taxon>Dothideomycetes</taxon>
        <taxon>Dothideomycetidae</taxon>
        <taxon>Mycosphaerellales</taxon>
        <taxon>Mycosphaerellaceae</taxon>
        <taxon>Cercospora</taxon>
    </lineage>
</organism>
<feature type="region of interest" description="Disordered" evidence="2">
    <location>
        <begin position="226"/>
        <end position="261"/>
    </location>
</feature>
<evidence type="ECO:0000259" key="3">
    <source>
        <dbReference type="PROSITE" id="PS50090"/>
    </source>
</evidence>
<dbReference type="Proteomes" id="UP001302367">
    <property type="component" value="Chromosome 2"/>
</dbReference>
<dbReference type="SUPFAM" id="SSF46689">
    <property type="entry name" value="Homeodomain-like"/>
    <property type="match status" value="2"/>
</dbReference>
<dbReference type="InterPro" id="IPR009057">
    <property type="entry name" value="Homeodomain-like_sf"/>
</dbReference>
<dbReference type="CDD" id="cd11660">
    <property type="entry name" value="SANT_TRF"/>
    <property type="match status" value="2"/>
</dbReference>
<evidence type="ECO:0000313" key="6">
    <source>
        <dbReference type="EMBL" id="WPA98106.1"/>
    </source>
</evidence>
<dbReference type="InterPro" id="IPR052450">
    <property type="entry name" value="TRBD-Containing_Protein"/>
</dbReference>
<evidence type="ECO:0000256" key="2">
    <source>
        <dbReference type="SAM" id="MobiDB-lite"/>
    </source>
</evidence>
<dbReference type="Proteomes" id="UP000230605">
    <property type="component" value="Chromosome 2"/>
</dbReference>
<feature type="region of interest" description="Disordered" evidence="2">
    <location>
        <begin position="508"/>
        <end position="532"/>
    </location>
</feature>
<dbReference type="EMBL" id="LKMD01000102">
    <property type="protein sequence ID" value="PIA97900.1"/>
    <property type="molecule type" value="Genomic_DNA"/>
</dbReference>
<dbReference type="SMART" id="SM00717">
    <property type="entry name" value="SANT"/>
    <property type="match status" value="2"/>
</dbReference>
<evidence type="ECO:0000313" key="7">
    <source>
        <dbReference type="Proteomes" id="UP000230605"/>
    </source>
</evidence>
<dbReference type="Gene3D" id="1.10.246.220">
    <property type="match status" value="1"/>
</dbReference>
<feature type="compositionally biased region" description="Polar residues" evidence="2">
    <location>
        <begin position="1"/>
        <end position="14"/>
    </location>
</feature>
<feature type="compositionally biased region" description="Polar residues" evidence="2">
    <location>
        <begin position="353"/>
        <end position="387"/>
    </location>
</feature>
<name>A0A2G5HZF4_CERBT</name>
<keyword evidence="1" id="KW-0539">Nucleus</keyword>
<dbReference type="InterPro" id="IPR001005">
    <property type="entry name" value="SANT/Myb"/>
</dbReference>
<feature type="compositionally biased region" description="Basic residues" evidence="2">
    <location>
        <begin position="166"/>
        <end position="175"/>
    </location>
</feature>
<feature type="region of interest" description="Disordered" evidence="2">
    <location>
        <begin position="337"/>
        <end position="387"/>
    </location>
</feature>
<evidence type="ECO:0000259" key="4">
    <source>
        <dbReference type="PROSITE" id="PS51294"/>
    </source>
</evidence>
<evidence type="ECO:0000256" key="1">
    <source>
        <dbReference type="ARBA" id="ARBA00023242"/>
    </source>
</evidence>
<dbReference type="AlphaFoldDB" id="A0A2G5HZF4"/>
<evidence type="ECO:0000313" key="8">
    <source>
        <dbReference type="Proteomes" id="UP001302367"/>
    </source>
</evidence>
<reference evidence="6 8" key="2">
    <citation type="submission" date="2023-09" db="EMBL/GenBank/DDBJ databases">
        <title>Complete-Gapless Cercospora beticola genome.</title>
        <authorList>
            <person name="Wyatt N.A."/>
            <person name="Spanner R.E."/>
            <person name="Bolton M.D."/>
        </authorList>
    </citation>
    <scope>NUCLEOTIDE SEQUENCE [LARGE SCALE GENOMIC DNA]</scope>
    <source>
        <strain evidence="6">Cb09-40</strain>
    </source>
</reference>
<proteinExistence type="predicted"/>
<sequence>MPSVENRSGSSAYRPTSLDFINLPNPIQPAPPSQKHPLNGTPHLEKARLDTVSNQDLFRLVLEPSGDRAPKRPRPVDNPNLDLPKLPVRNNAKRLRIPPTLSGLHQPPPDAGLLPSISVDKPPSLPSKTLDSEPHAEASETGPAPDRTGSSTTRSASATANESKKQPRKLAKRNKWTPEETEDLLKGVARFGVGNWTKIWNCSDYQFNSRTALDLKDRFRVCFPDHNKTSKKSSAPIGEATSTDTDEQGTALKRSAKGPAPERIDTATLEKLGINTPFVRSERRSRHGYSATEDEALLRGFKKHGKAWTAIKQDPDLNLSSRQATDLRDRMRTRFPEEYAKAGLAPRVKKQSGDSNGHTSAYNDETTKQQAENHNAVGSKNSAQQPGTLLPKMIDIRKPQQQALFSLDDVYLGRLSEDEDDDDGPITLDRGILDWATDTARPVPAERLRAPDPNTSLLPKPIHARHTQELPMSQASQNNNATSLPSLASLLPENNSSEHLELPSLTEWWGQSDGRGGTASYPSLEEILSHDL</sequence>
<feature type="region of interest" description="Disordered" evidence="2">
    <location>
        <begin position="1"/>
        <end position="43"/>
    </location>
</feature>
<dbReference type="PANTHER" id="PTHR46734">
    <property type="entry name" value="TELOMERIC REPEAT-BINDING FACTOR 1 TERF1"/>
    <property type="match status" value="1"/>
</dbReference>
<dbReference type="InterPro" id="IPR017930">
    <property type="entry name" value="Myb_dom"/>
</dbReference>
<feature type="region of interest" description="Disordered" evidence="2">
    <location>
        <begin position="60"/>
        <end position="179"/>
    </location>
</feature>
<evidence type="ECO:0000313" key="5">
    <source>
        <dbReference type="EMBL" id="PIA97900.1"/>
    </source>
</evidence>
<dbReference type="Pfam" id="PF00249">
    <property type="entry name" value="Myb_DNA-binding"/>
    <property type="match status" value="1"/>
</dbReference>
<gene>
    <name evidence="5" type="ORF">CB0940_05547</name>
    <name evidence="6" type="ORF">RHO25_002717</name>
</gene>
<reference evidence="5 7" key="1">
    <citation type="submission" date="2015-10" db="EMBL/GenBank/DDBJ databases">
        <title>The cercosporin biosynthetic gene cluster was horizontally transferred to several fungal lineages and shown to be expanded in Cercospora beticola based on microsynteny with recipient genomes.</title>
        <authorList>
            <person name="De Jonge R."/>
            <person name="Ebert M.K."/>
            <person name="Suttle J.C."/>
            <person name="Jurick Ii W.M."/>
            <person name="Secor G.A."/>
            <person name="Thomma B.P."/>
            <person name="Van De Peer Y."/>
            <person name="Bolton M.D."/>
        </authorList>
    </citation>
    <scope>NUCLEOTIDE SEQUENCE [LARGE SCALE GENOMIC DNA]</scope>
    <source>
        <strain evidence="5 7">09-40</strain>
    </source>
</reference>
<feature type="domain" description="HTH myb-type" evidence="4">
    <location>
        <begin position="168"/>
        <end position="227"/>
    </location>
</feature>